<organism evidence="2 3">
    <name type="scientific">Azospirillum ramasamyi</name>
    <dbReference type="NCBI Taxonomy" id="682998"/>
    <lineage>
        <taxon>Bacteria</taxon>
        <taxon>Pseudomonadati</taxon>
        <taxon>Pseudomonadota</taxon>
        <taxon>Alphaproteobacteria</taxon>
        <taxon>Rhodospirillales</taxon>
        <taxon>Azospirillaceae</taxon>
        <taxon>Azospirillum</taxon>
    </lineage>
</organism>
<accession>A0A2U9SER9</accession>
<dbReference type="EMBL" id="CP029835">
    <property type="protein sequence ID" value="AWU97884.1"/>
    <property type="molecule type" value="Genomic_DNA"/>
</dbReference>
<geneLocation type="plasmid" evidence="2 3">
    <name>unnamed5</name>
</geneLocation>
<dbReference type="InterPro" id="IPR011460">
    <property type="entry name" value="Lcl_C"/>
</dbReference>
<evidence type="ECO:0000313" key="3">
    <source>
        <dbReference type="Proteomes" id="UP000249605"/>
    </source>
</evidence>
<protein>
    <submittedName>
        <fullName evidence="2">DUF1566 domain-containing protein</fullName>
    </submittedName>
</protein>
<dbReference type="Proteomes" id="UP000249605">
    <property type="component" value="Plasmid unnamed5"/>
</dbReference>
<proteinExistence type="predicted"/>
<dbReference type="PANTHER" id="PTHR35812">
    <property type="entry name" value="LIPOPROTEIN"/>
    <property type="match status" value="1"/>
</dbReference>
<name>A0A2U9SER9_9PROT</name>
<gene>
    <name evidence="2" type="ORF">DM194_26710</name>
</gene>
<feature type="domain" description="Lcl C-terminal" evidence="1">
    <location>
        <begin position="11"/>
        <end position="172"/>
    </location>
</feature>
<feature type="domain" description="Lcl C-terminal" evidence="1">
    <location>
        <begin position="235"/>
        <end position="349"/>
    </location>
</feature>
<keyword evidence="2" id="KW-0614">Plasmid</keyword>
<evidence type="ECO:0000259" key="1">
    <source>
        <dbReference type="Pfam" id="PF07603"/>
    </source>
</evidence>
<reference evidence="2 3" key="1">
    <citation type="submission" date="2018-06" db="EMBL/GenBank/DDBJ databases">
        <title>Complete genome sequencing of Azospirillum sp. M2T2B2.</title>
        <authorList>
            <person name="Heo J."/>
            <person name="Kim S.-J."/>
            <person name="Kwon S.-W."/>
            <person name="Anandham R."/>
        </authorList>
    </citation>
    <scope>NUCLEOTIDE SEQUENCE [LARGE SCALE GENOMIC DNA]</scope>
    <source>
        <strain evidence="2 3">M2T2B2</strain>
        <plasmid evidence="2 3">unnamed5</plasmid>
    </source>
</reference>
<keyword evidence="3" id="KW-1185">Reference proteome</keyword>
<dbReference type="Pfam" id="PF07603">
    <property type="entry name" value="Lcl_C"/>
    <property type="match status" value="2"/>
</dbReference>
<dbReference type="RefSeq" id="WP_111070679.1">
    <property type="nucleotide sequence ID" value="NZ_CP029835.1"/>
</dbReference>
<dbReference type="KEGG" id="azm:DM194_26710"/>
<dbReference type="OrthoDB" id="9793251at2"/>
<sequence>MSRRFIDHGDGTITDAKTGLMWRADGGTPDLPGVPGGRKPWSGPLSAPPADLPTLRTGCFGPLPDLDLSGRTVGYAVFDYIDALNAAAFAGYTDWRLPNVNELASLVNEAVPHSHFWLMENGFRNLETHCNFWSSTTCHGHPEQAWHVHFTNSGNVHTSYKAWCAHHVLPVRGRNSGPRRLLQTGQTLCYSADLVPQPLPGGSGRGQDGDLRLGAPRPADRFEVREDGCGASGRVVVDRFLGLAWASPLNLAMPWDAAAEMVPRCYAGYGGLDGWRLPEREELRSLTDYGCSNLLGLMHQVGFEDVRNVDYWVGTPYANIPDSYAWSFGLAWGLYARERAGFRAGVWPVCPFPRPV</sequence>
<dbReference type="AlphaFoldDB" id="A0A2U9SER9"/>
<dbReference type="PANTHER" id="PTHR35812:SF1">
    <property type="entry name" value="LIPOPROTEIN"/>
    <property type="match status" value="1"/>
</dbReference>
<evidence type="ECO:0000313" key="2">
    <source>
        <dbReference type="EMBL" id="AWU97884.1"/>
    </source>
</evidence>